<dbReference type="AlphaFoldDB" id="A0A0N5D145"/>
<dbReference type="GO" id="GO:0000977">
    <property type="term" value="F:RNA polymerase II transcription regulatory region sequence-specific DNA binding"/>
    <property type="evidence" value="ECO:0007669"/>
    <property type="project" value="TreeGrafter"/>
</dbReference>
<evidence type="ECO:0000256" key="2">
    <source>
        <dbReference type="ARBA" id="ARBA00023054"/>
    </source>
</evidence>
<keyword evidence="2" id="KW-0175">Coiled coil</keyword>
<name>A0A0N5D145_THECL</name>
<dbReference type="InterPro" id="IPR017970">
    <property type="entry name" value="Homeobox_CS"/>
</dbReference>
<comment type="subcellular location">
    <subcellularLocation>
        <location evidence="1 6 7">Nucleus</location>
    </subcellularLocation>
</comment>
<keyword evidence="5 6" id="KW-0539">Nucleus</keyword>
<evidence type="ECO:0000259" key="8">
    <source>
        <dbReference type="PROSITE" id="PS50071"/>
    </source>
</evidence>
<keyword evidence="3 6" id="KW-0238">DNA-binding</keyword>
<evidence type="ECO:0000256" key="3">
    <source>
        <dbReference type="ARBA" id="ARBA00023125"/>
    </source>
</evidence>
<dbReference type="CDD" id="cd00086">
    <property type="entry name" value="homeodomain"/>
    <property type="match status" value="1"/>
</dbReference>
<dbReference type="WBParaSite" id="TCLT_0000655301-mRNA-1">
    <property type="protein sequence ID" value="TCLT_0000655301-mRNA-1"/>
    <property type="gene ID" value="TCLT_0000655301"/>
</dbReference>
<dbReference type="PROSITE" id="PS00027">
    <property type="entry name" value="HOMEOBOX_1"/>
    <property type="match status" value="1"/>
</dbReference>
<dbReference type="Gene3D" id="1.10.10.60">
    <property type="entry name" value="Homeodomain-like"/>
    <property type="match status" value="1"/>
</dbReference>
<dbReference type="PROSITE" id="PS50071">
    <property type="entry name" value="HOMEOBOX_2"/>
    <property type="match status" value="1"/>
</dbReference>
<dbReference type="SUPFAM" id="SSF46689">
    <property type="entry name" value="Homeodomain-like"/>
    <property type="match status" value="1"/>
</dbReference>
<evidence type="ECO:0000256" key="1">
    <source>
        <dbReference type="ARBA" id="ARBA00004123"/>
    </source>
</evidence>
<evidence type="ECO:0000256" key="6">
    <source>
        <dbReference type="PROSITE-ProRule" id="PRU00108"/>
    </source>
</evidence>
<dbReference type="InterPro" id="IPR001356">
    <property type="entry name" value="HD"/>
</dbReference>
<evidence type="ECO:0000256" key="4">
    <source>
        <dbReference type="ARBA" id="ARBA00023155"/>
    </source>
</evidence>
<dbReference type="PANTHER" id="PTHR14043:SF2">
    <property type="entry name" value="HOMEOBOX PROTEIN CUT"/>
    <property type="match status" value="1"/>
</dbReference>
<protein>
    <submittedName>
        <fullName evidence="9">Homeobox domain-containing protein</fullName>
    </submittedName>
</protein>
<sequence length="157" mass="18455">LSRCKNICCKFSYYSKIIQRTVITDQQKEALKLVFEHDQHPNQRTIEQLSQTLSLGTRTVSNWFHNYRTRQKASLRAKYFSNGDSNQKRNITKGKNNNDRWKQELVELMKLESKPNHWPPTMVPTSNNNFTRNTITKNNSLDKAIERIQKLNAAKQS</sequence>
<feature type="DNA-binding region" description="Homeobox" evidence="6">
    <location>
        <begin position="16"/>
        <end position="75"/>
    </location>
</feature>
<dbReference type="InterPro" id="IPR009057">
    <property type="entry name" value="Homeodomain-like_sf"/>
</dbReference>
<evidence type="ECO:0000256" key="5">
    <source>
        <dbReference type="ARBA" id="ARBA00023242"/>
    </source>
</evidence>
<evidence type="ECO:0000313" key="9">
    <source>
        <dbReference type="WBParaSite" id="TCLT_0000655301-mRNA-1"/>
    </source>
</evidence>
<organism evidence="9">
    <name type="scientific">Thelazia callipaeda</name>
    <name type="common">Oriental eyeworm</name>
    <name type="synonym">Parasitic nematode</name>
    <dbReference type="NCBI Taxonomy" id="103827"/>
    <lineage>
        <taxon>Eukaryota</taxon>
        <taxon>Metazoa</taxon>
        <taxon>Ecdysozoa</taxon>
        <taxon>Nematoda</taxon>
        <taxon>Chromadorea</taxon>
        <taxon>Rhabditida</taxon>
        <taxon>Spirurina</taxon>
        <taxon>Spiruromorpha</taxon>
        <taxon>Thelazioidea</taxon>
        <taxon>Thelaziidae</taxon>
        <taxon>Thelazia</taxon>
    </lineage>
</organism>
<proteinExistence type="predicted"/>
<feature type="domain" description="Homeobox" evidence="8">
    <location>
        <begin position="14"/>
        <end position="74"/>
    </location>
</feature>
<dbReference type="Pfam" id="PF00046">
    <property type="entry name" value="Homeodomain"/>
    <property type="match status" value="1"/>
</dbReference>
<reference evidence="9" key="1">
    <citation type="submission" date="2017-02" db="UniProtKB">
        <authorList>
            <consortium name="WormBaseParasite"/>
        </authorList>
    </citation>
    <scope>IDENTIFICATION</scope>
</reference>
<evidence type="ECO:0000256" key="7">
    <source>
        <dbReference type="RuleBase" id="RU000682"/>
    </source>
</evidence>
<keyword evidence="4 6" id="KW-0371">Homeobox</keyword>
<dbReference type="GO" id="GO:0005634">
    <property type="term" value="C:nucleus"/>
    <property type="evidence" value="ECO:0007669"/>
    <property type="project" value="UniProtKB-SubCell"/>
</dbReference>
<dbReference type="SMART" id="SM00389">
    <property type="entry name" value="HOX"/>
    <property type="match status" value="1"/>
</dbReference>
<accession>A0A0N5D145</accession>
<dbReference type="GO" id="GO:0000981">
    <property type="term" value="F:DNA-binding transcription factor activity, RNA polymerase II-specific"/>
    <property type="evidence" value="ECO:0007669"/>
    <property type="project" value="InterPro"/>
</dbReference>
<dbReference type="PANTHER" id="PTHR14043">
    <property type="entry name" value="CCAAT DISPLACEMENT PROTEIN-RELATED"/>
    <property type="match status" value="1"/>
</dbReference>